<dbReference type="Gene3D" id="3.30.565.10">
    <property type="entry name" value="Histidine kinase-like ATPase, C-terminal domain"/>
    <property type="match status" value="1"/>
</dbReference>
<gene>
    <name evidence="13" type="ORF">HGQ17_13680</name>
</gene>
<dbReference type="EC" id="2.7.13.3" evidence="2"/>
<keyword evidence="6 13" id="KW-0418">Kinase</keyword>
<feature type="transmembrane region" description="Helical" evidence="9">
    <location>
        <begin position="76"/>
        <end position="97"/>
    </location>
</feature>
<dbReference type="InterPro" id="IPR011712">
    <property type="entry name" value="Sig_transdc_His_kin_sub3_dim/P"/>
</dbReference>
<evidence type="ECO:0000256" key="8">
    <source>
        <dbReference type="ARBA" id="ARBA00023012"/>
    </source>
</evidence>
<feature type="domain" description="Histidine kinase/HSP90-like ATPase" evidence="10">
    <location>
        <begin position="308"/>
        <end position="397"/>
    </location>
</feature>
<keyword evidence="5" id="KW-0547">Nucleotide-binding</keyword>
<dbReference type="GO" id="GO:0016020">
    <property type="term" value="C:membrane"/>
    <property type="evidence" value="ECO:0007669"/>
    <property type="project" value="InterPro"/>
</dbReference>
<evidence type="ECO:0000256" key="1">
    <source>
        <dbReference type="ARBA" id="ARBA00000085"/>
    </source>
</evidence>
<evidence type="ECO:0000256" key="7">
    <source>
        <dbReference type="ARBA" id="ARBA00022840"/>
    </source>
</evidence>
<dbReference type="PANTHER" id="PTHR24421">
    <property type="entry name" value="NITRATE/NITRITE SENSOR PROTEIN NARX-RELATED"/>
    <property type="match status" value="1"/>
</dbReference>
<evidence type="ECO:0000256" key="6">
    <source>
        <dbReference type="ARBA" id="ARBA00022777"/>
    </source>
</evidence>
<dbReference type="InterPro" id="IPR050482">
    <property type="entry name" value="Sensor_HK_TwoCompSys"/>
</dbReference>
<dbReference type="EMBL" id="JABAHY010000020">
    <property type="protein sequence ID" value="NLS11026.1"/>
    <property type="molecule type" value="Genomic_DNA"/>
</dbReference>
<dbReference type="CDD" id="cd16917">
    <property type="entry name" value="HATPase_UhpB-NarQ-NarX-like"/>
    <property type="match status" value="1"/>
</dbReference>
<keyword evidence="4" id="KW-0808">Transferase</keyword>
<feature type="transmembrane region" description="Helical" evidence="9">
    <location>
        <begin position="26"/>
        <end position="43"/>
    </location>
</feature>
<dbReference type="InterPro" id="IPR003594">
    <property type="entry name" value="HATPase_dom"/>
</dbReference>
<evidence type="ECO:0000256" key="9">
    <source>
        <dbReference type="SAM" id="Phobius"/>
    </source>
</evidence>
<feature type="transmembrane region" description="Helical" evidence="9">
    <location>
        <begin position="55"/>
        <end position="70"/>
    </location>
</feature>
<dbReference type="Pfam" id="PF23539">
    <property type="entry name" value="DUF7134"/>
    <property type="match status" value="1"/>
</dbReference>
<sequence length="407" mass="44306">MALTLPDGPLTRSERLRLWFTRRPRVADVALGLGLILVLSWLIQAEQGGFRMPDTLAYICAVALGALMLLRRTFPLLVLCLSLLILLGYILLGYPNIGLGIPLAPALYSAAERHRLRWPVTIVGALLFMIFAAALAASFVRETDTHLLSLFVYTLAPDIALMAAVIALGDTIRSRRELAERSARVIEATAQQERALAQAVAATERADIARELHDTLGHQTTVISMHTDVAAEAIPEDPQAAQRALGVVGSTSREMMRQLRDTVQTLREYEVSPPLLSIRALDSTVFVTSPLEVNAQIEVADQYEHKVEATAYRIVQEAMTNTAKHSATETVAVSITEQEGALEICVRDEGPRKGSAQSISSGMGILGMKERVSALGGTLEAGPWHKGFQVRAHIPLSSDRHQEEALA</sequence>
<keyword evidence="9" id="KW-0812">Transmembrane</keyword>
<feature type="transmembrane region" description="Helical" evidence="9">
    <location>
        <begin position="118"/>
        <end position="140"/>
    </location>
</feature>
<protein>
    <recommendedName>
        <fullName evidence="2">histidine kinase</fullName>
        <ecNumber evidence="2">2.7.13.3</ecNumber>
    </recommendedName>
</protein>
<evidence type="ECO:0000259" key="10">
    <source>
        <dbReference type="Pfam" id="PF02518"/>
    </source>
</evidence>
<proteinExistence type="predicted"/>
<dbReference type="Gene3D" id="1.20.5.1930">
    <property type="match status" value="1"/>
</dbReference>
<dbReference type="SUPFAM" id="SSF55874">
    <property type="entry name" value="ATPase domain of HSP90 chaperone/DNA topoisomerase II/histidine kinase"/>
    <property type="match status" value="1"/>
</dbReference>
<organism evidence="13 14">
    <name type="scientific">Nesterenkonia sedimenti</name>
    <dbReference type="NCBI Taxonomy" id="1463632"/>
    <lineage>
        <taxon>Bacteria</taxon>
        <taxon>Bacillati</taxon>
        <taxon>Actinomycetota</taxon>
        <taxon>Actinomycetes</taxon>
        <taxon>Micrococcales</taxon>
        <taxon>Micrococcaceae</taxon>
        <taxon>Nesterenkonia</taxon>
    </lineage>
</organism>
<dbReference type="InterPro" id="IPR036890">
    <property type="entry name" value="HATPase_C_sf"/>
</dbReference>
<keyword evidence="9" id="KW-0472">Membrane</keyword>
<evidence type="ECO:0000313" key="14">
    <source>
        <dbReference type="Proteomes" id="UP000523139"/>
    </source>
</evidence>
<feature type="domain" description="DUF7134" evidence="12">
    <location>
        <begin position="17"/>
        <end position="176"/>
    </location>
</feature>
<evidence type="ECO:0000256" key="4">
    <source>
        <dbReference type="ARBA" id="ARBA00022679"/>
    </source>
</evidence>
<dbReference type="GO" id="GO:0005524">
    <property type="term" value="F:ATP binding"/>
    <property type="evidence" value="ECO:0007669"/>
    <property type="project" value="UniProtKB-KW"/>
</dbReference>
<evidence type="ECO:0000256" key="3">
    <source>
        <dbReference type="ARBA" id="ARBA00022553"/>
    </source>
</evidence>
<keyword evidence="9" id="KW-1133">Transmembrane helix</keyword>
<comment type="catalytic activity">
    <reaction evidence="1">
        <text>ATP + protein L-histidine = ADP + protein N-phospho-L-histidine.</text>
        <dbReference type="EC" id="2.7.13.3"/>
    </reaction>
</comment>
<evidence type="ECO:0000259" key="12">
    <source>
        <dbReference type="Pfam" id="PF23539"/>
    </source>
</evidence>
<dbReference type="PANTHER" id="PTHR24421:SF10">
    <property type="entry name" value="NITRATE_NITRITE SENSOR PROTEIN NARQ"/>
    <property type="match status" value="1"/>
</dbReference>
<keyword evidence="8" id="KW-0902">Two-component regulatory system</keyword>
<feature type="domain" description="Signal transduction histidine kinase subgroup 3 dimerisation and phosphoacceptor" evidence="11">
    <location>
        <begin position="204"/>
        <end position="268"/>
    </location>
</feature>
<evidence type="ECO:0000256" key="2">
    <source>
        <dbReference type="ARBA" id="ARBA00012438"/>
    </source>
</evidence>
<dbReference type="RefSeq" id="WP_168888508.1">
    <property type="nucleotide sequence ID" value="NZ_JABAHY010000020.1"/>
</dbReference>
<keyword evidence="14" id="KW-1185">Reference proteome</keyword>
<feature type="transmembrane region" description="Helical" evidence="9">
    <location>
        <begin position="146"/>
        <end position="168"/>
    </location>
</feature>
<dbReference type="Pfam" id="PF02518">
    <property type="entry name" value="HATPase_c"/>
    <property type="match status" value="1"/>
</dbReference>
<evidence type="ECO:0000259" key="11">
    <source>
        <dbReference type="Pfam" id="PF07730"/>
    </source>
</evidence>
<dbReference type="InterPro" id="IPR055558">
    <property type="entry name" value="DUF7134"/>
</dbReference>
<accession>A0A7X8TM17</accession>
<dbReference type="AlphaFoldDB" id="A0A7X8TM17"/>
<keyword evidence="7" id="KW-0067">ATP-binding</keyword>
<comment type="caution">
    <text evidence="13">The sequence shown here is derived from an EMBL/GenBank/DDBJ whole genome shotgun (WGS) entry which is preliminary data.</text>
</comment>
<dbReference type="GO" id="GO:0000155">
    <property type="term" value="F:phosphorelay sensor kinase activity"/>
    <property type="evidence" value="ECO:0007669"/>
    <property type="project" value="InterPro"/>
</dbReference>
<dbReference type="Proteomes" id="UP000523139">
    <property type="component" value="Unassembled WGS sequence"/>
</dbReference>
<dbReference type="GO" id="GO:0046983">
    <property type="term" value="F:protein dimerization activity"/>
    <property type="evidence" value="ECO:0007669"/>
    <property type="project" value="InterPro"/>
</dbReference>
<evidence type="ECO:0000313" key="13">
    <source>
        <dbReference type="EMBL" id="NLS11026.1"/>
    </source>
</evidence>
<evidence type="ECO:0000256" key="5">
    <source>
        <dbReference type="ARBA" id="ARBA00022741"/>
    </source>
</evidence>
<reference evidence="13 14" key="1">
    <citation type="submission" date="2020-04" db="EMBL/GenBank/DDBJ databases">
        <title>Nesterenkonia sp. nov., isolated from marine sediment.</title>
        <authorList>
            <person name="Zhang G."/>
        </authorList>
    </citation>
    <scope>NUCLEOTIDE SEQUENCE [LARGE SCALE GENOMIC DNA]</scope>
    <source>
        <strain evidence="13 14">MY13</strain>
    </source>
</reference>
<keyword evidence="3" id="KW-0597">Phosphoprotein</keyword>
<dbReference type="Pfam" id="PF07730">
    <property type="entry name" value="HisKA_3"/>
    <property type="match status" value="1"/>
</dbReference>
<name>A0A7X8TM17_9MICC</name>